<dbReference type="PANTHER" id="PTHR17630">
    <property type="entry name" value="DIENELACTONE HYDROLASE"/>
    <property type="match status" value="1"/>
</dbReference>
<dbReference type="EMBL" id="PDCK01000045">
    <property type="protein sequence ID" value="PRQ20590.1"/>
    <property type="molecule type" value="Genomic_DNA"/>
</dbReference>
<protein>
    <submittedName>
        <fullName evidence="1">Uncharacterized protein</fullName>
    </submittedName>
</protein>
<dbReference type="AlphaFoldDB" id="A0A2P6PF86"/>
<keyword evidence="2" id="KW-1185">Reference proteome</keyword>
<name>A0A2P6PF86_ROSCH</name>
<proteinExistence type="predicted"/>
<organism evidence="1 2">
    <name type="scientific">Rosa chinensis</name>
    <name type="common">China rose</name>
    <dbReference type="NCBI Taxonomy" id="74649"/>
    <lineage>
        <taxon>Eukaryota</taxon>
        <taxon>Viridiplantae</taxon>
        <taxon>Streptophyta</taxon>
        <taxon>Embryophyta</taxon>
        <taxon>Tracheophyta</taxon>
        <taxon>Spermatophyta</taxon>
        <taxon>Magnoliopsida</taxon>
        <taxon>eudicotyledons</taxon>
        <taxon>Gunneridae</taxon>
        <taxon>Pentapetalae</taxon>
        <taxon>rosids</taxon>
        <taxon>fabids</taxon>
        <taxon>Rosales</taxon>
        <taxon>Rosaceae</taxon>
        <taxon>Rosoideae</taxon>
        <taxon>Rosoideae incertae sedis</taxon>
        <taxon>Rosa</taxon>
    </lineage>
</organism>
<accession>A0A2P6PF86</accession>
<sequence>MLKIRSSYVKIFPKVAHDWAMRYDVDDEAAAKSAEEAHNDMLQWFA</sequence>
<gene>
    <name evidence="1" type="ORF">RchiOBHm_Chr7g0229821</name>
</gene>
<dbReference type="STRING" id="74649.A0A2P6PF86"/>
<comment type="caution">
    <text evidence="1">The sequence shown here is derived from an EMBL/GenBank/DDBJ whole genome shotgun (WGS) entry which is preliminary data.</text>
</comment>
<dbReference type="Proteomes" id="UP000238479">
    <property type="component" value="Chromosome 7"/>
</dbReference>
<evidence type="ECO:0000313" key="1">
    <source>
        <dbReference type="EMBL" id="PRQ20590.1"/>
    </source>
</evidence>
<reference evidence="1 2" key="1">
    <citation type="journal article" date="2018" name="Nat. Genet.">
        <title>The Rosa genome provides new insights in the design of modern roses.</title>
        <authorList>
            <person name="Bendahmane M."/>
        </authorList>
    </citation>
    <scope>NUCLEOTIDE SEQUENCE [LARGE SCALE GENOMIC DNA]</scope>
    <source>
        <strain evidence="2">cv. Old Blush</strain>
    </source>
</reference>
<dbReference type="Gramene" id="PRQ20590">
    <property type="protein sequence ID" value="PRQ20590"/>
    <property type="gene ID" value="RchiOBHm_Chr7g0229821"/>
</dbReference>
<evidence type="ECO:0000313" key="2">
    <source>
        <dbReference type="Proteomes" id="UP000238479"/>
    </source>
</evidence>
<dbReference type="PANTHER" id="PTHR17630:SF97">
    <property type="entry name" value="ENDO-1,31,4-BETA-D-GLUCANASE-LIKE"/>
    <property type="match status" value="1"/>
</dbReference>